<dbReference type="AlphaFoldDB" id="A0A8R1Y1S4"/>
<proteinExistence type="predicted"/>
<dbReference type="EnsemblMetazoa" id="OVOC646.1">
    <property type="protein sequence ID" value="OVOC646.1"/>
    <property type="gene ID" value="WBGene00237455"/>
</dbReference>
<feature type="transmembrane region" description="Helical" evidence="5">
    <location>
        <begin position="75"/>
        <end position="92"/>
    </location>
</feature>
<evidence type="ECO:0000256" key="2">
    <source>
        <dbReference type="ARBA" id="ARBA00022692"/>
    </source>
</evidence>
<evidence type="ECO:0000313" key="6">
    <source>
        <dbReference type="EnsemblMetazoa" id="OVOC646.1"/>
    </source>
</evidence>
<evidence type="ECO:0000256" key="3">
    <source>
        <dbReference type="ARBA" id="ARBA00022989"/>
    </source>
</evidence>
<dbReference type="InterPro" id="IPR008952">
    <property type="entry name" value="Tetraspanin_EC2_sf"/>
</dbReference>
<keyword evidence="4 5" id="KW-0472">Membrane</keyword>
<dbReference type="Gene3D" id="1.10.1450.10">
    <property type="entry name" value="Tetraspanin"/>
    <property type="match status" value="1"/>
</dbReference>
<organism evidence="6 7">
    <name type="scientific">Onchocerca volvulus</name>
    <dbReference type="NCBI Taxonomy" id="6282"/>
    <lineage>
        <taxon>Eukaryota</taxon>
        <taxon>Metazoa</taxon>
        <taxon>Ecdysozoa</taxon>
        <taxon>Nematoda</taxon>
        <taxon>Chromadorea</taxon>
        <taxon>Rhabditida</taxon>
        <taxon>Spirurina</taxon>
        <taxon>Spiruromorpha</taxon>
        <taxon>Filarioidea</taxon>
        <taxon>Onchocercidae</taxon>
        <taxon>Onchocerca</taxon>
    </lineage>
</organism>
<dbReference type="InterPro" id="IPR018499">
    <property type="entry name" value="Tetraspanin/Peripherin"/>
</dbReference>
<reference evidence="7" key="1">
    <citation type="submission" date="2013-10" db="EMBL/GenBank/DDBJ databases">
        <title>Genome sequencing of Onchocerca volvulus.</title>
        <authorList>
            <person name="Cotton J."/>
            <person name="Tsai J."/>
            <person name="Stanley E."/>
            <person name="Tracey A."/>
            <person name="Holroyd N."/>
            <person name="Lustigman S."/>
            <person name="Berriman M."/>
        </authorList>
    </citation>
    <scope>NUCLEOTIDE SEQUENCE</scope>
</reference>
<keyword evidence="3 5" id="KW-1133">Transmembrane helix</keyword>
<feature type="transmembrane region" description="Helical" evidence="5">
    <location>
        <begin position="276"/>
        <end position="296"/>
    </location>
</feature>
<protein>
    <submittedName>
        <fullName evidence="6">Uncharacterized protein</fullName>
    </submittedName>
</protein>
<accession>A0A8R1Y1S4</accession>
<feature type="transmembrane region" description="Helical" evidence="5">
    <location>
        <begin position="112"/>
        <end position="145"/>
    </location>
</feature>
<dbReference type="EMBL" id="CMVM020000020">
    <property type="status" value="NOT_ANNOTATED_CDS"/>
    <property type="molecule type" value="Genomic_DNA"/>
</dbReference>
<keyword evidence="7" id="KW-1185">Reference proteome</keyword>
<sequence length="361" mass="41614">MLEFSITVLPFILNVEEYLNRNNRARYHCVHTKSLFVVVLPRVIVSFIFKINSANNKLKMVCPLMRMDQARRKKYALAACFLHAISAFFIFISEANHLLVLPKLTQSVTQFIIHHSFLISLIPFITAFLQLLMFAVHVYSIVAFAEQRQTYSKWSPLYLKLMISFSTIQTDRNKMNWLQGFFKCCGVFGYDDWLPLTANNSLIESNLITDKKNKWSHCTGNGCYLPHSCCINSQLKCSSLILLRNFTKNEEVGKHRAKEWFYSAGCVDQINRSFSIGLLVAFSVVNFIIQSFTLLYSQIAFSSYYMVGCCAVEDATAVLPAWILPFPPPYPQTLVKKCQELLKQGRDFRELNYNPSFVMQK</sequence>
<dbReference type="Pfam" id="PF00335">
    <property type="entry name" value="Tetraspanin"/>
    <property type="match status" value="1"/>
</dbReference>
<evidence type="ECO:0000256" key="4">
    <source>
        <dbReference type="ARBA" id="ARBA00023136"/>
    </source>
</evidence>
<dbReference type="OMA" id="HERWYKS"/>
<evidence type="ECO:0000256" key="5">
    <source>
        <dbReference type="SAM" id="Phobius"/>
    </source>
</evidence>
<name>A0A8R1Y1S4_ONCVO</name>
<comment type="subcellular location">
    <subcellularLocation>
        <location evidence="1">Membrane</location>
        <topology evidence="1">Multi-pass membrane protein</topology>
    </subcellularLocation>
</comment>
<reference evidence="6" key="2">
    <citation type="submission" date="2022-06" db="UniProtKB">
        <authorList>
            <consortium name="EnsemblMetazoa"/>
        </authorList>
    </citation>
    <scope>IDENTIFICATION</scope>
</reference>
<keyword evidence="2 5" id="KW-0812">Transmembrane</keyword>
<dbReference type="GO" id="GO:0016020">
    <property type="term" value="C:membrane"/>
    <property type="evidence" value="ECO:0007669"/>
    <property type="project" value="UniProtKB-SubCell"/>
</dbReference>
<evidence type="ECO:0000313" key="7">
    <source>
        <dbReference type="Proteomes" id="UP000024404"/>
    </source>
</evidence>
<evidence type="ECO:0000256" key="1">
    <source>
        <dbReference type="ARBA" id="ARBA00004141"/>
    </source>
</evidence>
<feature type="transmembrane region" description="Helical" evidence="5">
    <location>
        <begin position="34"/>
        <end position="54"/>
    </location>
</feature>
<dbReference type="Proteomes" id="UP000024404">
    <property type="component" value="Unassembled WGS sequence"/>
</dbReference>